<evidence type="ECO:0000313" key="3">
    <source>
        <dbReference type="Proteomes" id="UP000779508"/>
    </source>
</evidence>
<protein>
    <submittedName>
        <fullName evidence="2">DUF1361 domain-containing protein</fullName>
    </submittedName>
</protein>
<organism evidence="2 3">
    <name type="scientific">Alkaliphilus flagellatus</name>
    <dbReference type="NCBI Taxonomy" id="2841507"/>
    <lineage>
        <taxon>Bacteria</taxon>
        <taxon>Bacillati</taxon>
        <taxon>Bacillota</taxon>
        <taxon>Clostridia</taxon>
        <taxon>Peptostreptococcales</taxon>
        <taxon>Natronincolaceae</taxon>
        <taxon>Alkaliphilus</taxon>
    </lineage>
</organism>
<gene>
    <name evidence="2" type="ORF">KQI88_05355</name>
</gene>
<keyword evidence="1" id="KW-0812">Transmembrane</keyword>
<evidence type="ECO:0000313" key="2">
    <source>
        <dbReference type="EMBL" id="MBU5675837.1"/>
    </source>
</evidence>
<feature type="transmembrane region" description="Helical" evidence="1">
    <location>
        <begin position="156"/>
        <end position="174"/>
    </location>
</feature>
<accession>A0ABS6G005</accession>
<dbReference type="RefSeq" id="WP_216415331.1">
    <property type="nucleotide sequence ID" value="NZ_JAHLQK010000002.1"/>
</dbReference>
<keyword evidence="1" id="KW-1133">Transmembrane helix</keyword>
<dbReference type="InterPro" id="IPR009793">
    <property type="entry name" value="DUF1361"/>
</dbReference>
<dbReference type="Pfam" id="PF07099">
    <property type="entry name" value="DUF1361"/>
    <property type="match status" value="1"/>
</dbReference>
<dbReference type="Proteomes" id="UP000779508">
    <property type="component" value="Unassembled WGS sequence"/>
</dbReference>
<dbReference type="EMBL" id="JAHLQK010000002">
    <property type="protein sequence ID" value="MBU5675837.1"/>
    <property type="molecule type" value="Genomic_DNA"/>
</dbReference>
<feature type="transmembrane region" description="Helical" evidence="1">
    <location>
        <begin position="124"/>
        <end position="144"/>
    </location>
</feature>
<evidence type="ECO:0000256" key="1">
    <source>
        <dbReference type="SAM" id="Phobius"/>
    </source>
</evidence>
<reference evidence="2 3" key="1">
    <citation type="submission" date="2021-06" db="EMBL/GenBank/DDBJ databases">
        <authorList>
            <person name="Sun Q."/>
            <person name="Li D."/>
        </authorList>
    </citation>
    <scope>NUCLEOTIDE SEQUENCE [LARGE SCALE GENOMIC DNA]</scope>
    <source>
        <strain evidence="2 3">MSJ-5</strain>
    </source>
</reference>
<sequence length="236" mass="27690">MDKKINTVTIILVLLSLVLVCWLVFGGPFDTFYLIWNLILAWAPMVFALIFRKSLRGKLSSTKSIITFFSSFLWLFFFPNAVYIITDYIHLSNEKFYYPNPNYTPYSGESRVLYNFDLQTWNNFFSITFGVFLGCALSVLSLYIFHKYIEKRKGRLVGWIFAITVHLLSGYAIYLGRFIRFNSWDVIFNPLNIVKFVISNIDKIAVTFTFYFSLLSLLIYGIFYLFIYLGEDKITN</sequence>
<feature type="transmembrane region" description="Helical" evidence="1">
    <location>
        <begin position="208"/>
        <end position="229"/>
    </location>
</feature>
<feature type="transmembrane region" description="Helical" evidence="1">
    <location>
        <begin position="7"/>
        <end position="25"/>
    </location>
</feature>
<name>A0ABS6G005_9FIRM</name>
<keyword evidence="3" id="KW-1185">Reference proteome</keyword>
<feature type="transmembrane region" description="Helical" evidence="1">
    <location>
        <begin position="64"/>
        <end position="85"/>
    </location>
</feature>
<keyword evidence="1" id="KW-0472">Membrane</keyword>
<comment type="caution">
    <text evidence="2">The sequence shown here is derived from an EMBL/GenBank/DDBJ whole genome shotgun (WGS) entry which is preliminary data.</text>
</comment>
<proteinExistence type="predicted"/>
<feature type="transmembrane region" description="Helical" evidence="1">
    <location>
        <begin position="31"/>
        <end position="52"/>
    </location>
</feature>